<dbReference type="RefSeq" id="WP_169640356.1">
    <property type="nucleotide sequence ID" value="NZ_CP048788.1"/>
</dbReference>
<keyword evidence="4" id="KW-1185">Reference proteome</keyword>
<feature type="transmembrane region" description="Helical" evidence="2">
    <location>
        <begin position="211"/>
        <end position="239"/>
    </location>
</feature>
<dbReference type="EMBL" id="CP048788">
    <property type="protein sequence ID" value="QJF51141.1"/>
    <property type="molecule type" value="Genomic_DNA"/>
</dbReference>
<evidence type="ECO:0000256" key="1">
    <source>
        <dbReference type="SAM" id="MobiDB-lite"/>
    </source>
</evidence>
<evidence type="ECO:0000313" key="3">
    <source>
        <dbReference type="EMBL" id="QJF51141.1"/>
    </source>
</evidence>
<feature type="region of interest" description="Disordered" evidence="1">
    <location>
        <begin position="599"/>
        <end position="626"/>
    </location>
</feature>
<dbReference type="AlphaFoldDB" id="A0A858SUF2"/>
<accession>A0A858SUF2</accession>
<dbReference type="KEGG" id="rpon:G3256_08205"/>
<keyword evidence="2" id="KW-0472">Membrane</keyword>
<proteinExistence type="predicted"/>
<name>A0A858SUF2_9RHOB</name>
<sequence>MAGERGRSSATGTTGAGKAPGSDRSPALAANWDDRVAEAREKRARIIAQREASGEKKKPVRARPAPTGEGILPVTEPAQKKTAPPEPAAVRPAAKEPVARSAPAAVAPEILTARVPGDIARKARTSAPEQETVAPPAEPARAGAGPEPDTEIPEFRHPADDQTFRRSTEGASGRVRGNLPPLAAQVPPADPGTRLRAFSRWLETSTPGVRFAVIAFACCFGLGFGMVLSFGILAAMGWITPSQQSAGPARSTAVVSDAQPDVLTRTAVTMLAPTPGPGVGGLTTPGIAQQDTSRTGVPPLAGAAPADAYPAGFLSPGPLIGTYTPLLAGPEPASARPDPMALSGDKLAYVARTPARPGIVLSLSDQLPELAERNKVALWTELATLRVPSVQPREFAAPDAVVATTVFMPSPVLQGAAPGTAPVLNAALRILPAAVTAGIPATLPAMPAPADPATGPADIGTAPHIPAIVTPALYSPDTAEDLPQTGAPVERTLTLAGRLGLDVPERSRFSLVTFAPDSVSDSSVEESLARLSETGFPLGALNRVSFRVSKTHVRYYHPDDAEVARAIATEFGGPARDFTNISGTAPIGRVELWMTGDSGRTAAPVQRPRQATTKRAQPAPSAAELRAAAEQRLRNRLINSLRKEEYK</sequence>
<feature type="compositionally biased region" description="Low complexity" evidence="1">
    <location>
        <begin position="616"/>
        <end position="626"/>
    </location>
</feature>
<feature type="compositionally biased region" description="Basic and acidic residues" evidence="1">
    <location>
        <begin position="153"/>
        <end position="168"/>
    </location>
</feature>
<gene>
    <name evidence="3" type="ORF">G3256_08205</name>
</gene>
<keyword evidence="2" id="KW-1133">Transmembrane helix</keyword>
<organism evidence="3 4">
    <name type="scientific">Roseobacter ponti</name>
    <dbReference type="NCBI Taxonomy" id="1891787"/>
    <lineage>
        <taxon>Bacteria</taxon>
        <taxon>Pseudomonadati</taxon>
        <taxon>Pseudomonadota</taxon>
        <taxon>Alphaproteobacteria</taxon>
        <taxon>Rhodobacterales</taxon>
        <taxon>Roseobacteraceae</taxon>
        <taxon>Roseobacter</taxon>
    </lineage>
</organism>
<evidence type="ECO:0000313" key="4">
    <source>
        <dbReference type="Proteomes" id="UP000503308"/>
    </source>
</evidence>
<dbReference type="Proteomes" id="UP000503308">
    <property type="component" value="Chromosome"/>
</dbReference>
<reference evidence="3 4" key="1">
    <citation type="submission" date="2020-02" db="EMBL/GenBank/DDBJ databases">
        <title>Genome sequence of Roseobacter ponti.</title>
        <authorList>
            <person name="Hollensteiner J."/>
            <person name="Schneider D."/>
            <person name="Poehlein A."/>
            <person name="Daniel R."/>
        </authorList>
    </citation>
    <scope>NUCLEOTIDE SEQUENCE [LARGE SCALE GENOMIC DNA]</scope>
    <source>
        <strain evidence="3 4">DSM 106830</strain>
    </source>
</reference>
<evidence type="ECO:0000256" key="2">
    <source>
        <dbReference type="SAM" id="Phobius"/>
    </source>
</evidence>
<keyword evidence="2" id="KW-0812">Transmembrane</keyword>
<feature type="compositionally biased region" description="Low complexity" evidence="1">
    <location>
        <begin position="8"/>
        <end position="22"/>
    </location>
</feature>
<feature type="region of interest" description="Disordered" evidence="1">
    <location>
        <begin position="1"/>
        <end position="103"/>
    </location>
</feature>
<protein>
    <submittedName>
        <fullName evidence="3">Uncharacterized protein</fullName>
    </submittedName>
</protein>
<feature type="compositionally biased region" description="Basic and acidic residues" evidence="1">
    <location>
        <begin position="32"/>
        <end position="41"/>
    </location>
</feature>
<feature type="region of interest" description="Disordered" evidence="1">
    <location>
        <begin position="123"/>
        <end position="190"/>
    </location>
</feature>